<dbReference type="Pfam" id="PF08281">
    <property type="entry name" value="Sigma70_r4_2"/>
    <property type="match status" value="1"/>
</dbReference>
<dbReference type="GO" id="GO:0006352">
    <property type="term" value="P:DNA-templated transcription initiation"/>
    <property type="evidence" value="ECO:0007669"/>
    <property type="project" value="InterPro"/>
</dbReference>
<dbReference type="SUPFAM" id="SSF88659">
    <property type="entry name" value="Sigma3 and sigma4 domains of RNA polymerase sigma factors"/>
    <property type="match status" value="1"/>
</dbReference>
<evidence type="ECO:0000259" key="5">
    <source>
        <dbReference type="Pfam" id="PF04542"/>
    </source>
</evidence>
<dbReference type="GO" id="GO:0003677">
    <property type="term" value="F:DNA binding"/>
    <property type="evidence" value="ECO:0007669"/>
    <property type="project" value="InterPro"/>
</dbReference>
<dbReference type="CDD" id="cd06171">
    <property type="entry name" value="Sigma70_r4"/>
    <property type="match status" value="1"/>
</dbReference>
<comment type="similarity">
    <text evidence="1">Belongs to the sigma-70 factor family. ECF subfamily.</text>
</comment>
<dbReference type="PANTHER" id="PTHR43133:SF51">
    <property type="entry name" value="RNA POLYMERASE SIGMA FACTOR"/>
    <property type="match status" value="1"/>
</dbReference>
<evidence type="ECO:0000313" key="8">
    <source>
        <dbReference type="Proteomes" id="UP000244925"/>
    </source>
</evidence>
<dbReference type="AlphaFoldDB" id="A0A2V1J351"/>
<gene>
    <name evidence="7" type="ORF">C5O25_00825</name>
</gene>
<dbReference type="GeneID" id="93424304"/>
<evidence type="ECO:0000313" key="7">
    <source>
        <dbReference type="EMBL" id="PWB09782.1"/>
    </source>
</evidence>
<dbReference type="Gene3D" id="1.10.1740.10">
    <property type="match status" value="1"/>
</dbReference>
<reference evidence="8" key="1">
    <citation type="submission" date="2018-02" db="EMBL/GenBank/DDBJ databases">
        <authorList>
            <person name="Clavel T."/>
            <person name="Strowig T."/>
        </authorList>
    </citation>
    <scope>NUCLEOTIDE SEQUENCE [LARGE SCALE GENOMIC DNA]</scope>
    <source>
        <strain evidence="8">DSM 100764</strain>
    </source>
</reference>
<dbReference type="NCBIfam" id="TIGR02937">
    <property type="entry name" value="sigma70-ECF"/>
    <property type="match status" value="1"/>
</dbReference>
<comment type="caution">
    <text evidence="7">The sequence shown here is derived from an EMBL/GenBank/DDBJ whole genome shotgun (WGS) entry which is preliminary data.</text>
</comment>
<dbReference type="GO" id="GO:0016987">
    <property type="term" value="F:sigma factor activity"/>
    <property type="evidence" value="ECO:0007669"/>
    <property type="project" value="UniProtKB-KW"/>
</dbReference>
<dbReference type="EMBL" id="PUBV01000001">
    <property type="protein sequence ID" value="PWB09782.1"/>
    <property type="molecule type" value="Genomic_DNA"/>
</dbReference>
<keyword evidence="2" id="KW-0805">Transcription regulation</keyword>
<dbReference type="Proteomes" id="UP000244925">
    <property type="component" value="Unassembled WGS sequence"/>
</dbReference>
<keyword evidence="4" id="KW-0804">Transcription</keyword>
<protein>
    <submittedName>
        <fullName evidence="7">Sigma-70 family RNA polymerase sigma factor</fullName>
    </submittedName>
</protein>
<evidence type="ECO:0000256" key="3">
    <source>
        <dbReference type="ARBA" id="ARBA00023082"/>
    </source>
</evidence>
<evidence type="ECO:0000256" key="4">
    <source>
        <dbReference type="ARBA" id="ARBA00023163"/>
    </source>
</evidence>
<evidence type="ECO:0000259" key="6">
    <source>
        <dbReference type="Pfam" id="PF08281"/>
    </source>
</evidence>
<dbReference type="InterPro" id="IPR007627">
    <property type="entry name" value="RNA_pol_sigma70_r2"/>
</dbReference>
<proteinExistence type="inferred from homology"/>
<organism evidence="7 8">
    <name type="scientific">Paramuribaculum intestinale</name>
    <dbReference type="NCBI Taxonomy" id="2094151"/>
    <lineage>
        <taxon>Bacteria</taxon>
        <taxon>Pseudomonadati</taxon>
        <taxon>Bacteroidota</taxon>
        <taxon>Bacteroidia</taxon>
        <taxon>Bacteroidales</taxon>
        <taxon>Muribaculaceae</taxon>
        <taxon>Paramuribaculum</taxon>
    </lineage>
</organism>
<dbReference type="RefSeq" id="WP_107034834.1">
    <property type="nucleotide sequence ID" value="NZ_CAOLHR010000002.1"/>
</dbReference>
<dbReference type="InterPro" id="IPR014284">
    <property type="entry name" value="RNA_pol_sigma-70_dom"/>
</dbReference>
<evidence type="ECO:0000256" key="1">
    <source>
        <dbReference type="ARBA" id="ARBA00010641"/>
    </source>
</evidence>
<dbReference type="SUPFAM" id="SSF88946">
    <property type="entry name" value="Sigma2 domain of RNA polymerase sigma factors"/>
    <property type="match status" value="1"/>
</dbReference>
<dbReference type="InterPro" id="IPR013249">
    <property type="entry name" value="RNA_pol_sigma70_r4_t2"/>
</dbReference>
<name>A0A2V1J351_9BACT</name>
<dbReference type="InterPro" id="IPR013324">
    <property type="entry name" value="RNA_pol_sigma_r3/r4-like"/>
</dbReference>
<dbReference type="InterPro" id="IPR013325">
    <property type="entry name" value="RNA_pol_sigma_r2"/>
</dbReference>
<keyword evidence="8" id="KW-1185">Reference proteome</keyword>
<keyword evidence="3" id="KW-0731">Sigma factor</keyword>
<dbReference type="InterPro" id="IPR036388">
    <property type="entry name" value="WH-like_DNA-bd_sf"/>
</dbReference>
<feature type="domain" description="RNA polymerase sigma factor 70 region 4 type 2" evidence="6">
    <location>
        <begin position="127"/>
        <end position="179"/>
    </location>
</feature>
<accession>A0A2V1J351</accession>
<evidence type="ECO:0000256" key="2">
    <source>
        <dbReference type="ARBA" id="ARBA00023015"/>
    </source>
</evidence>
<dbReference type="PANTHER" id="PTHR43133">
    <property type="entry name" value="RNA POLYMERASE ECF-TYPE SIGMA FACTO"/>
    <property type="match status" value="1"/>
</dbReference>
<feature type="domain" description="RNA polymerase sigma-70 region 2" evidence="5">
    <location>
        <begin position="31"/>
        <end position="97"/>
    </location>
</feature>
<dbReference type="InterPro" id="IPR039425">
    <property type="entry name" value="RNA_pol_sigma-70-like"/>
</dbReference>
<sequence>MTDRSSAINDSDLTARLQNPEECRAAFGEVIRRYSEPLYRQIRRMVENHDDANDLLQNTFLKAWSSIDAFRGQAKLSTWLYKIAINESLTFLEKERKRLNISIDDESSMLINAIEADTHTDGDETLKKLRQAIATLPEKQRIVFNMRYYDEIPYEQMSEILGTSAGALKASYHHAVKKIERFFNDND</sequence>
<dbReference type="Pfam" id="PF04542">
    <property type="entry name" value="Sigma70_r2"/>
    <property type="match status" value="1"/>
</dbReference>
<dbReference type="Gene3D" id="1.10.10.10">
    <property type="entry name" value="Winged helix-like DNA-binding domain superfamily/Winged helix DNA-binding domain"/>
    <property type="match status" value="1"/>
</dbReference>